<dbReference type="AlphaFoldDB" id="A0A7W6EA43"/>
<dbReference type="Proteomes" id="UP000530268">
    <property type="component" value="Unassembled WGS sequence"/>
</dbReference>
<accession>A0A7W6EA43</accession>
<comment type="caution">
    <text evidence="1">The sequence shown here is derived from an EMBL/GenBank/DDBJ whole genome shotgun (WGS) entry which is preliminary data.</text>
</comment>
<sequence length="33" mass="3858">MYALWVGLVLVMVGLMGEFYTRRHASISWSARR</sequence>
<keyword evidence="2" id="KW-1185">Reference proteome</keyword>
<gene>
    <name evidence="1" type="ORF">GGR95_001720</name>
</gene>
<protein>
    <submittedName>
        <fullName evidence="1">Uncharacterized protein</fullName>
    </submittedName>
</protein>
<proteinExistence type="predicted"/>
<evidence type="ECO:0000313" key="1">
    <source>
        <dbReference type="EMBL" id="MBB3994079.1"/>
    </source>
</evidence>
<dbReference type="EMBL" id="JACIEI010000004">
    <property type="protein sequence ID" value="MBB3994079.1"/>
    <property type="molecule type" value="Genomic_DNA"/>
</dbReference>
<evidence type="ECO:0000313" key="2">
    <source>
        <dbReference type="Proteomes" id="UP000530268"/>
    </source>
</evidence>
<reference evidence="1 2" key="1">
    <citation type="submission" date="2020-08" db="EMBL/GenBank/DDBJ databases">
        <title>Genomic Encyclopedia of Type Strains, Phase IV (KMG-IV): sequencing the most valuable type-strain genomes for metagenomic binning, comparative biology and taxonomic classification.</title>
        <authorList>
            <person name="Goeker M."/>
        </authorList>
    </citation>
    <scope>NUCLEOTIDE SEQUENCE [LARGE SCALE GENOMIC DNA]</scope>
    <source>
        <strain evidence="1 2">DSM 102234</strain>
    </source>
</reference>
<organism evidence="1 2">
    <name type="scientific">Sulfitobacter undariae</name>
    <dbReference type="NCBI Taxonomy" id="1563671"/>
    <lineage>
        <taxon>Bacteria</taxon>
        <taxon>Pseudomonadati</taxon>
        <taxon>Pseudomonadota</taxon>
        <taxon>Alphaproteobacteria</taxon>
        <taxon>Rhodobacterales</taxon>
        <taxon>Roseobacteraceae</taxon>
        <taxon>Sulfitobacter</taxon>
    </lineage>
</organism>
<name>A0A7W6EA43_9RHOB</name>